<keyword evidence="4 5" id="KW-0862">Zinc</keyword>
<evidence type="ECO:0000256" key="2">
    <source>
        <dbReference type="ARBA" id="ARBA00022737"/>
    </source>
</evidence>
<dbReference type="PROSITE" id="PS50076">
    <property type="entry name" value="DNAJ_2"/>
    <property type="match status" value="1"/>
</dbReference>
<dbReference type="EMBL" id="JALNTZ010003929">
    <property type="protein sequence ID" value="KAJ3615720.1"/>
    <property type="molecule type" value="Genomic_DNA"/>
</dbReference>
<dbReference type="Gene3D" id="2.10.230.10">
    <property type="entry name" value="Heat shock protein DnaJ, cysteine-rich domain"/>
    <property type="match status" value="1"/>
</dbReference>
<dbReference type="GO" id="GO:0009408">
    <property type="term" value="P:response to heat"/>
    <property type="evidence" value="ECO:0007669"/>
    <property type="project" value="InterPro"/>
</dbReference>
<dbReference type="CDD" id="cd06257">
    <property type="entry name" value="DnaJ"/>
    <property type="match status" value="1"/>
</dbReference>
<evidence type="ECO:0000256" key="3">
    <source>
        <dbReference type="ARBA" id="ARBA00022771"/>
    </source>
</evidence>
<dbReference type="Gene3D" id="2.60.260.20">
    <property type="entry name" value="Urease metallochaperone UreE, N-terminal domain"/>
    <property type="match status" value="2"/>
</dbReference>
<dbReference type="InterPro" id="IPR036869">
    <property type="entry name" value="J_dom_sf"/>
</dbReference>
<name>A0AA38LYB0_9CUCU</name>
<dbReference type="Pfam" id="PF00684">
    <property type="entry name" value="DnaJ_CXXCXGXG"/>
    <property type="match status" value="1"/>
</dbReference>
<evidence type="ECO:0000256" key="4">
    <source>
        <dbReference type="ARBA" id="ARBA00022833"/>
    </source>
</evidence>
<gene>
    <name evidence="8" type="ORF">Zmor_012349</name>
</gene>
<dbReference type="InterPro" id="IPR044713">
    <property type="entry name" value="DNJA1/2-like"/>
</dbReference>
<dbReference type="SUPFAM" id="SSF49493">
    <property type="entry name" value="HSP40/DnaJ peptide-binding domain"/>
    <property type="match status" value="2"/>
</dbReference>
<keyword evidence="3 5" id="KW-0863">Zinc-finger</keyword>
<dbReference type="Gene3D" id="1.10.287.110">
    <property type="entry name" value="DnaJ domain"/>
    <property type="match status" value="1"/>
</dbReference>
<dbReference type="SUPFAM" id="SSF46565">
    <property type="entry name" value="Chaperone J-domain"/>
    <property type="match status" value="1"/>
</dbReference>
<dbReference type="Proteomes" id="UP001168821">
    <property type="component" value="Unassembled WGS sequence"/>
</dbReference>
<dbReference type="Pfam" id="PF00226">
    <property type="entry name" value="DnaJ"/>
    <property type="match status" value="1"/>
</dbReference>
<comment type="caution">
    <text evidence="8">The sequence shown here is derived from an EMBL/GenBank/DDBJ whole genome shotgun (WGS) entry which is preliminary data.</text>
</comment>
<evidence type="ECO:0000259" key="7">
    <source>
        <dbReference type="PROSITE" id="PS51188"/>
    </source>
</evidence>
<dbReference type="InterPro" id="IPR012724">
    <property type="entry name" value="DnaJ"/>
</dbReference>
<evidence type="ECO:0000256" key="1">
    <source>
        <dbReference type="ARBA" id="ARBA00022723"/>
    </source>
</evidence>
<dbReference type="CDD" id="cd10747">
    <property type="entry name" value="DnaJ_C"/>
    <property type="match status" value="1"/>
</dbReference>
<dbReference type="SMART" id="SM00271">
    <property type="entry name" value="DnaJ"/>
    <property type="match status" value="1"/>
</dbReference>
<feature type="domain" description="CR-type" evidence="7">
    <location>
        <begin position="125"/>
        <end position="206"/>
    </location>
</feature>
<feature type="zinc finger region" description="CR-type" evidence="5">
    <location>
        <begin position="125"/>
        <end position="206"/>
    </location>
</feature>
<dbReference type="GO" id="GO:0030544">
    <property type="term" value="F:Hsp70 protein binding"/>
    <property type="evidence" value="ECO:0007669"/>
    <property type="project" value="InterPro"/>
</dbReference>
<dbReference type="InterPro" id="IPR002939">
    <property type="entry name" value="DnaJ_C"/>
</dbReference>
<accession>A0AA38LYB0</accession>
<dbReference type="InterPro" id="IPR001305">
    <property type="entry name" value="HSP_DnaJ_Cys-rich_dom"/>
</dbReference>
<dbReference type="PRINTS" id="PR00625">
    <property type="entry name" value="JDOMAIN"/>
</dbReference>
<evidence type="ECO:0000313" key="9">
    <source>
        <dbReference type="Proteomes" id="UP001168821"/>
    </source>
</evidence>
<organism evidence="8 9">
    <name type="scientific">Zophobas morio</name>
    <dbReference type="NCBI Taxonomy" id="2755281"/>
    <lineage>
        <taxon>Eukaryota</taxon>
        <taxon>Metazoa</taxon>
        <taxon>Ecdysozoa</taxon>
        <taxon>Arthropoda</taxon>
        <taxon>Hexapoda</taxon>
        <taxon>Insecta</taxon>
        <taxon>Pterygota</taxon>
        <taxon>Neoptera</taxon>
        <taxon>Endopterygota</taxon>
        <taxon>Coleoptera</taxon>
        <taxon>Polyphaga</taxon>
        <taxon>Cucujiformia</taxon>
        <taxon>Tenebrionidae</taxon>
        <taxon>Zophobas</taxon>
    </lineage>
</organism>
<proteinExistence type="inferred from homology"/>
<dbReference type="GO" id="GO:0006457">
    <property type="term" value="P:protein folding"/>
    <property type="evidence" value="ECO:0007669"/>
    <property type="project" value="InterPro"/>
</dbReference>
<keyword evidence="2" id="KW-0677">Repeat</keyword>
<keyword evidence="9" id="KW-1185">Reference proteome</keyword>
<dbReference type="GO" id="GO:0005524">
    <property type="term" value="F:ATP binding"/>
    <property type="evidence" value="ECO:0007669"/>
    <property type="project" value="InterPro"/>
</dbReference>
<sequence length="444" mass="49414">MVRETKFYETFGVSPNASKDEIKRAYKKLALKYHPDKNPGNAEAAAKFKEISYQFSVLEDDKKRALYDKFGEQGIKEGGADRAGFSATDIFSHFFGGVFDDARGPQRCADAVHQLELTLEQFYTGCTKKLAIKKNVICSSCDGKGGKNVRECSQCNGRGQVTMHRQMGPFLQQVTTACTKCEGSGESVSPKDRCKVCNGMKITQERKVFEVVVTPGMRDKEKIVFEGDGDQQPDCEPGDIVIVLRQRKHPVFQRQDLDLLMEVELLLLESLCGFSKLLVHLDGRKLCFGTNPGEVIAPGSYKCIPDEGMPHPRYRSNRGQIVILFKVKFPEYLPLASVAAIESTLGPRESDVNKTVMDAAQRVHLSDYRQSQRSNSYEGMYCMTTRASNGAVTKGPSAMRSSFRVYLLRSITQAATGIEGDHILLAIGADFLFKRNAFNTKLLC</sequence>
<evidence type="ECO:0000256" key="5">
    <source>
        <dbReference type="PROSITE-ProRule" id="PRU00546"/>
    </source>
</evidence>
<dbReference type="GO" id="GO:0008270">
    <property type="term" value="F:zinc ion binding"/>
    <property type="evidence" value="ECO:0007669"/>
    <property type="project" value="UniProtKB-KW"/>
</dbReference>
<dbReference type="Pfam" id="PF01556">
    <property type="entry name" value="DnaJ_C"/>
    <property type="match status" value="1"/>
</dbReference>
<dbReference type="PANTHER" id="PTHR43888">
    <property type="entry name" value="DNAJ-LIKE-2, ISOFORM A-RELATED"/>
    <property type="match status" value="1"/>
</dbReference>
<dbReference type="FunFam" id="2.60.260.20:FF:000003">
    <property type="entry name" value="DnaJ subfamily A member 2"/>
    <property type="match status" value="1"/>
</dbReference>
<protein>
    <submittedName>
        <fullName evidence="8">Uncharacterized protein</fullName>
    </submittedName>
</protein>
<feature type="domain" description="J" evidence="6">
    <location>
        <begin position="6"/>
        <end position="71"/>
    </location>
</feature>
<dbReference type="PROSITE" id="PS51188">
    <property type="entry name" value="ZF_CR"/>
    <property type="match status" value="1"/>
</dbReference>
<dbReference type="InterPro" id="IPR018253">
    <property type="entry name" value="DnaJ_domain_CS"/>
</dbReference>
<reference evidence="8" key="1">
    <citation type="journal article" date="2023" name="G3 (Bethesda)">
        <title>Whole genome assemblies of Zophobas morio and Tenebrio molitor.</title>
        <authorList>
            <person name="Kaur S."/>
            <person name="Stinson S.A."/>
            <person name="diCenzo G.C."/>
        </authorList>
    </citation>
    <scope>NUCLEOTIDE SEQUENCE</scope>
    <source>
        <strain evidence="8">QUZm001</strain>
    </source>
</reference>
<dbReference type="AlphaFoldDB" id="A0AA38LYB0"/>
<dbReference type="PROSITE" id="PS00636">
    <property type="entry name" value="DNAJ_1"/>
    <property type="match status" value="1"/>
</dbReference>
<dbReference type="HAMAP" id="MF_01152">
    <property type="entry name" value="DnaJ"/>
    <property type="match status" value="1"/>
</dbReference>
<evidence type="ECO:0000313" key="8">
    <source>
        <dbReference type="EMBL" id="KAJ3615720.1"/>
    </source>
</evidence>
<dbReference type="CDD" id="cd10719">
    <property type="entry name" value="DnaJ_zf"/>
    <property type="match status" value="1"/>
</dbReference>
<dbReference type="FunFam" id="2.10.230.10:FF:000001">
    <property type="entry name" value="DnaJ subfamily A member 2"/>
    <property type="match status" value="1"/>
</dbReference>
<evidence type="ECO:0000259" key="6">
    <source>
        <dbReference type="PROSITE" id="PS50076"/>
    </source>
</evidence>
<dbReference type="InterPro" id="IPR036410">
    <property type="entry name" value="HSP_DnaJ_Cys-rich_dom_sf"/>
</dbReference>
<dbReference type="GO" id="GO:0051082">
    <property type="term" value="F:unfolded protein binding"/>
    <property type="evidence" value="ECO:0007669"/>
    <property type="project" value="InterPro"/>
</dbReference>
<dbReference type="SUPFAM" id="SSF57938">
    <property type="entry name" value="DnaJ/Hsp40 cysteine-rich domain"/>
    <property type="match status" value="1"/>
</dbReference>
<dbReference type="InterPro" id="IPR001623">
    <property type="entry name" value="DnaJ_domain"/>
</dbReference>
<dbReference type="InterPro" id="IPR008971">
    <property type="entry name" value="HSP40/DnaJ_pept-bd"/>
</dbReference>
<keyword evidence="1 5" id="KW-0479">Metal-binding</keyword>